<keyword evidence="1" id="KW-0472">Membrane</keyword>
<keyword evidence="1" id="KW-0812">Transmembrane</keyword>
<dbReference type="Proteomes" id="UP000314251">
    <property type="component" value="Unassembled WGS sequence"/>
</dbReference>
<evidence type="ECO:0000313" key="3">
    <source>
        <dbReference type="Proteomes" id="UP000314251"/>
    </source>
</evidence>
<sequence>MATLPVVPAVDSRAGRRRRYALGYAVLMYAVTLVYFAQSVSAGQFLSGGYDALSWHRYAATGTDVVLFFTLLAAGLLRWHGRGRLWPFLATLGLLVANQVQNAAGAARLVSLHIPLGVAMLTAAVVICLRVRRAGEPRDGSGEPRESLERGAAS</sequence>
<keyword evidence="1" id="KW-1133">Transmembrane helix</keyword>
<accession>A0A5N6ANS8</accession>
<feature type="transmembrane region" description="Helical" evidence="1">
    <location>
        <begin position="85"/>
        <end position="104"/>
    </location>
</feature>
<gene>
    <name evidence="2" type="ORF">FH607_004035</name>
</gene>
<protein>
    <submittedName>
        <fullName evidence="2">Uncharacterized protein</fullName>
    </submittedName>
</protein>
<evidence type="ECO:0000256" key="1">
    <source>
        <dbReference type="SAM" id="Phobius"/>
    </source>
</evidence>
<comment type="caution">
    <text evidence="2">The sequence shown here is derived from an EMBL/GenBank/DDBJ whole genome shotgun (WGS) entry which is preliminary data.</text>
</comment>
<reference evidence="2" key="1">
    <citation type="submission" date="2019-10" db="EMBL/GenBank/DDBJ databases">
        <title>Nonomuraea sp. nov., isolated from Phyllanthus amarus.</title>
        <authorList>
            <person name="Klykleung N."/>
            <person name="Tanasupawat S."/>
        </authorList>
    </citation>
    <scope>NUCLEOTIDE SEQUENCE [LARGE SCALE GENOMIC DNA]</scope>
    <source>
        <strain evidence="2">3MP-10</strain>
    </source>
</reference>
<proteinExistence type="predicted"/>
<name>A0A5N6ANS8_9ACTN</name>
<evidence type="ECO:0000313" key="2">
    <source>
        <dbReference type="EMBL" id="KAB8169885.1"/>
    </source>
</evidence>
<dbReference type="AlphaFoldDB" id="A0A5N6ANS8"/>
<feature type="transmembrane region" description="Helical" evidence="1">
    <location>
        <begin position="21"/>
        <end position="38"/>
    </location>
</feature>
<dbReference type="RefSeq" id="WP_139666178.1">
    <property type="nucleotide sequence ID" value="NZ_VDLY02000002.1"/>
</dbReference>
<keyword evidence="3" id="KW-1185">Reference proteome</keyword>
<dbReference type="OrthoDB" id="3823611at2"/>
<feature type="transmembrane region" description="Helical" evidence="1">
    <location>
        <begin position="58"/>
        <end position="78"/>
    </location>
</feature>
<feature type="transmembrane region" description="Helical" evidence="1">
    <location>
        <begin position="110"/>
        <end position="129"/>
    </location>
</feature>
<organism evidence="2 3">
    <name type="scientific">Streptomyces mimosae</name>
    <dbReference type="NCBI Taxonomy" id="2586635"/>
    <lineage>
        <taxon>Bacteria</taxon>
        <taxon>Bacillati</taxon>
        <taxon>Actinomycetota</taxon>
        <taxon>Actinomycetes</taxon>
        <taxon>Kitasatosporales</taxon>
        <taxon>Streptomycetaceae</taxon>
        <taxon>Streptomyces</taxon>
    </lineage>
</organism>
<dbReference type="EMBL" id="VDLY02000002">
    <property type="protein sequence ID" value="KAB8169885.1"/>
    <property type="molecule type" value="Genomic_DNA"/>
</dbReference>